<keyword evidence="8" id="KW-0732">Signal</keyword>
<dbReference type="SUPFAM" id="SSF51126">
    <property type="entry name" value="Pectin lyase-like"/>
    <property type="match status" value="1"/>
</dbReference>
<feature type="chain" id="PRO_5002855294" description="Polygalacturonase" evidence="8">
    <location>
        <begin position="23"/>
        <end position="563"/>
    </location>
</feature>
<reference evidence="10" key="2">
    <citation type="submission" date="2008-08" db="EMBL/GenBank/DDBJ databases">
        <authorList>
            <consortium name="Diatom Consortium"/>
            <person name="Grigoriev I."/>
            <person name="Grimwood J."/>
            <person name="Kuo A."/>
            <person name="Otillar R.P."/>
            <person name="Salamov A."/>
            <person name="Detter J.C."/>
            <person name="Lindquist E."/>
            <person name="Shapiro H."/>
            <person name="Lucas S."/>
            <person name="Glavina del Rio T."/>
            <person name="Pitluck S."/>
            <person name="Rokhsar D."/>
            <person name="Bowler C."/>
        </authorList>
    </citation>
    <scope>GENOME REANNOTATION</scope>
    <source>
        <strain evidence="10">CCAP 1055/1</strain>
    </source>
</reference>
<evidence type="ECO:0000256" key="2">
    <source>
        <dbReference type="ARBA" id="ARBA00022801"/>
    </source>
</evidence>
<feature type="transmembrane region" description="Helical" evidence="7">
    <location>
        <begin position="545"/>
        <end position="562"/>
    </location>
</feature>
<keyword evidence="7" id="KW-0812">Transmembrane</keyword>
<evidence type="ECO:0000256" key="4">
    <source>
        <dbReference type="ARBA" id="ARBA00023180"/>
    </source>
</evidence>
<dbReference type="PaxDb" id="2850-Phatr46492"/>
<comment type="similarity">
    <text evidence="1 6">Belongs to the glycosyl hydrolase 28 family.</text>
</comment>
<dbReference type="GO" id="GO:0004650">
    <property type="term" value="F:polygalacturonase activity"/>
    <property type="evidence" value="ECO:0007669"/>
    <property type="project" value="InterPro"/>
</dbReference>
<accession>B7G1E9</accession>
<proteinExistence type="inferred from homology"/>
<evidence type="ECO:0000313" key="9">
    <source>
        <dbReference type="EMBL" id="EEC47672.1"/>
    </source>
</evidence>
<dbReference type="Proteomes" id="UP000000759">
    <property type="component" value="Chromosome 10"/>
</dbReference>
<dbReference type="Gene3D" id="2.160.20.10">
    <property type="entry name" value="Single-stranded right-handed beta-helix, Pectin lyase-like"/>
    <property type="match status" value="1"/>
</dbReference>
<organism evidence="9 10">
    <name type="scientific">Phaeodactylum tricornutum (strain CCAP 1055/1)</name>
    <dbReference type="NCBI Taxonomy" id="556484"/>
    <lineage>
        <taxon>Eukaryota</taxon>
        <taxon>Sar</taxon>
        <taxon>Stramenopiles</taxon>
        <taxon>Ochrophyta</taxon>
        <taxon>Bacillariophyta</taxon>
        <taxon>Bacillariophyceae</taxon>
        <taxon>Bacillariophycidae</taxon>
        <taxon>Naviculales</taxon>
        <taxon>Phaeodactylaceae</taxon>
        <taxon>Phaeodactylum</taxon>
    </lineage>
</organism>
<dbReference type="InterPro" id="IPR000743">
    <property type="entry name" value="Glyco_hydro_28"/>
</dbReference>
<keyword evidence="10" id="KW-1185">Reference proteome</keyword>
<dbReference type="KEGG" id="pti:PHATRDRAFT_46492"/>
<protein>
    <recommendedName>
        <fullName evidence="11">Polygalacturonase</fullName>
    </recommendedName>
</protein>
<reference evidence="9 10" key="1">
    <citation type="journal article" date="2008" name="Nature">
        <title>The Phaeodactylum genome reveals the evolutionary history of diatom genomes.</title>
        <authorList>
            <person name="Bowler C."/>
            <person name="Allen A.E."/>
            <person name="Badger J.H."/>
            <person name="Grimwood J."/>
            <person name="Jabbari K."/>
            <person name="Kuo A."/>
            <person name="Maheswari U."/>
            <person name="Martens C."/>
            <person name="Maumus F."/>
            <person name="Otillar R.P."/>
            <person name="Rayko E."/>
            <person name="Salamov A."/>
            <person name="Vandepoele K."/>
            <person name="Beszteri B."/>
            <person name="Gruber A."/>
            <person name="Heijde M."/>
            <person name="Katinka M."/>
            <person name="Mock T."/>
            <person name="Valentin K."/>
            <person name="Verret F."/>
            <person name="Berges J.A."/>
            <person name="Brownlee C."/>
            <person name="Cadoret J.P."/>
            <person name="Chiovitti A."/>
            <person name="Choi C.J."/>
            <person name="Coesel S."/>
            <person name="De Martino A."/>
            <person name="Detter J.C."/>
            <person name="Durkin C."/>
            <person name="Falciatore A."/>
            <person name="Fournet J."/>
            <person name="Haruta M."/>
            <person name="Huysman M.J."/>
            <person name="Jenkins B.D."/>
            <person name="Jiroutova K."/>
            <person name="Jorgensen R.E."/>
            <person name="Joubert Y."/>
            <person name="Kaplan A."/>
            <person name="Kroger N."/>
            <person name="Kroth P.G."/>
            <person name="La Roche J."/>
            <person name="Lindquist E."/>
            <person name="Lommer M."/>
            <person name="Martin-Jezequel V."/>
            <person name="Lopez P.J."/>
            <person name="Lucas S."/>
            <person name="Mangogna M."/>
            <person name="McGinnis K."/>
            <person name="Medlin L.K."/>
            <person name="Montsant A."/>
            <person name="Oudot-Le Secq M.P."/>
            <person name="Napoli C."/>
            <person name="Obornik M."/>
            <person name="Parker M.S."/>
            <person name="Petit J.L."/>
            <person name="Porcel B.M."/>
            <person name="Poulsen N."/>
            <person name="Robison M."/>
            <person name="Rychlewski L."/>
            <person name="Rynearson T.A."/>
            <person name="Schmutz J."/>
            <person name="Shapiro H."/>
            <person name="Siaut M."/>
            <person name="Stanley M."/>
            <person name="Sussman M.R."/>
            <person name="Taylor A.R."/>
            <person name="Vardi A."/>
            <person name="von Dassow P."/>
            <person name="Vyverman W."/>
            <person name="Willis A."/>
            <person name="Wyrwicz L.S."/>
            <person name="Rokhsar D.S."/>
            <person name="Weissenbach J."/>
            <person name="Armbrust E.V."/>
            <person name="Green B.R."/>
            <person name="Van de Peer Y."/>
            <person name="Grigoriev I.V."/>
        </authorList>
    </citation>
    <scope>NUCLEOTIDE SEQUENCE [LARGE SCALE GENOMIC DNA]</scope>
    <source>
        <strain evidence="9 10">CCAP 1055/1</strain>
    </source>
</reference>
<dbReference type="RefSeq" id="XP_002181020.1">
    <property type="nucleotide sequence ID" value="XM_002180984.1"/>
</dbReference>
<dbReference type="AlphaFoldDB" id="B7G1E9"/>
<evidence type="ECO:0008006" key="11">
    <source>
        <dbReference type="Google" id="ProtNLM"/>
    </source>
</evidence>
<keyword evidence="7" id="KW-0472">Membrane</keyword>
<dbReference type="OrthoDB" id="187139at2759"/>
<evidence type="ECO:0000256" key="7">
    <source>
        <dbReference type="SAM" id="Phobius"/>
    </source>
</evidence>
<dbReference type="InterPro" id="IPR012334">
    <property type="entry name" value="Pectin_lyas_fold"/>
</dbReference>
<name>B7G1E9_PHATC</name>
<keyword evidence="5 6" id="KW-0326">Glycosidase</keyword>
<dbReference type="InterPro" id="IPR011050">
    <property type="entry name" value="Pectin_lyase_fold/virulence"/>
</dbReference>
<evidence type="ECO:0000256" key="3">
    <source>
        <dbReference type="ARBA" id="ARBA00023157"/>
    </source>
</evidence>
<dbReference type="GeneID" id="7201579"/>
<dbReference type="GO" id="GO:0046576">
    <property type="term" value="F:rhamnogalacturonan alpha-L-rhamnopyranosyl-(1-&gt;4)-alpha-D-galactopyranosyluronide lyase activity"/>
    <property type="evidence" value="ECO:0007669"/>
    <property type="project" value="UniProtKB-ARBA"/>
</dbReference>
<keyword evidence="7" id="KW-1133">Transmembrane helix</keyword>
<feature type="signal peptide" evidence="8">
    <location>
        <begin position="1"/>
        <end position="22"/>
    </location>
</feature>
<dbReference type="Pfam" id="PF00295">
    <property type="entry name" value="Glyco_hydro_28"/>
    <property type="match status" value="1"/>
</dbReference>
<dbReference type="PANTHER" id="PTHR31736:SF19">
    <property type="entry name" value="PECTIN LYASE SUPERFAMILY PROTEIN-RELATED"/>
    <property type="match status" value="1"/>
</dbReference>
<keyword evidence="2 6" id="KW-0378">Hydrolase</keyword>
<dbReference type="eggNOG" id="ENOG502RYZY">
    <property type="taxonomic scope" value="Eukaryota"/>
</dbReference>
<evidence type="ECO:0000256" key="1">
    <source>
        <dbReference type="ARBA" id="ARBA00008834"/>
    </source>
</evidence>
<evidence type="ECO:0000256" key="5">
    <source>
        <dbReference type="ARBA" id="ARBA00023295"/>
    </source>
</evidence>
<gene>
    <name evidence="9" type="ORF">PHATRDRAFT_46492</name>
</gene>
<keyword evidence="3" id="KW-1015">Disulfide bond</keyword>
<dbReference type="EMBL" id="CM000613">
    <property type="protein sequence ID" value="EEC47672.1"/>
    <property type="molecule type" value="Genomic_DNA"/>
</dbReference>
<evidence type="ECO:0000313" key="10">
    <source>
        <dbReference type="Proteomes" id="UP000000759"/>
    </source>
</evidence>
<sequence>MNMIKAILRLLFFALAIQFGSAKIVDFRLDFGAIPFDESFEICQFNSALLSRVLKHNVSGNTLVIPEGYTFHVHHGIITNGLHDAVIQLDGVLRFERADLAIDEGPPPFPSCLQIDNSSNITITSKSSSGRGLIDGRGPQYWGVPMIGYIQLGENRPRLLLFNRTKNLLIERIILQDSPYHTLYLEGADGVVIRDISIVARRTTMDGHNWVDLTAFNTDGIDVSGHNVHVHDVDIWVQDDCISVKDNFFDGHRSTNMTFERLNATGLGFVIGSILGSTVSNITFKDSYLHRPVKGIYMKFARPNAWWVKRNLTRGVVENIVYQNITMESPSQWPIWIGPAQQADASNPCHPNPCSLCWPMSPTAKCHIVQESTYRNITLIDIQINNPKMSPGVLLGHEDNKIDGIVFDNVRVTKGRPLPMSRYKRENTFPGTLQPIHDPYVPGIVTTNDLVATKRRELSTGSDLVWPGSMMPSNDEVNESNGFFSKWNPFWKPKWQKTNRYYACEGVSRGIVRGKSWPVPYCFEKERPSWSESILVVLRSTGDRSIVLLLAITLLALFYCFAM</sequence>
<evidence type="ECO:0000256" key="6">
    <source>
        <dbReference type="RuleBase" id="RU361169"/>
    </source>
</evidence>
<dbReference type="InParanoid" id="B7G1E9"/>
<dbReference type="GO" id="GO:0005975">
    <property type="term" value="P:carbohydrate metabolic process"/>
    <property type="evidence" value="ECO:0007669"/>
    <property type="project" value="InterPro"/>
</dbReference>
<dbReference type="HOGENOM" id="CLU_484391_0_0_1"/>
<keyword evidence="4" id="KW-0325">Glycoprotein</keyword>
<evidence type="ECO:0000256" key="8">
    <source>
        <dbReference type="SAM" id="SignalP"/>
    </source>
</evidence>
<dbReference type="PANTHER" id="PTHR31736">
    <property type="match status" value="1"/>
</dbReference>